<dbReference type="GO" id="GO:0030246">
    <property type="term" value="F:carbohydrate binding"/>
    <property type="evidence" value="ECO:0007669"/>
    <property type="project" value="UniProtKB-KW"/>
</dbReference>
<dbReference type="Gene3D" id="3.10.100.10">
    <property type="entry name" value="Mannose-Binding Protein A, subunit A"/>
    <property type="match status" value="1"/>
</dbReference>
<evidence type="ECO:0000256" key="3">
    <source>
        <dbReference type="ARBA" id="ARBA00023180"/>
    </source>
</evidence>
<dbReference type="InterPro" id="IPR052309">
    <property type="entry name" value="C-type_Lectin_Domain_Fam1"/>
</dbReference>
<keyword evidence="1" id="KW-0430">Lectin</keyword>
<dbReference type="SUPFAM" id="SSF56436">
    <property type="entry name" value="C-type lectin-like"/>
    <property type="match status" value="1"/>
</dbReference>
<dbReference type="Pfam" id="PF00059">
    <property type="entry name" value="Lectin_C"/>
    <property type="match status" value="1"/>
</dbReference>
<dbReference type="PANTHER" id="PTHR46490:SF6">
    <property type="entry name" value="ASIALOGLYCOPROTEIN RECEPTOR 1-LIKE-RELATED"/>
    <property type="match status" value="1"/>
</dbReference>
<keyword evidence="4" id="KW-1133">Transmembrane helix</keyword>
<dbReference type="AlphaFoldDB" id="A0AAW1DVE3"/>
<evidence type="ECO:0000259" key="5">
    <source>
        <dbReference type="PROSITE" id="PS50041"/>
    </source>
</evidence>
<keyword evidence="3" id="KW-0325">Glycoprotein</keyword>
<dbReference type="Proteomes" id="UP001488805">
    <property type="component" value="Unassembled WGS sequence"/>
</dbReference>
<sequence>MEAELTYSTVVFNNSAAAPKEKKEDPTIISEVKPKEAATEPADGKAAACSHFGVLAACLGILCVLLVASVSVIIHFSCVMKEQRANLSNLTAENELLIEERSILSRVTDNLNWTLGMIMKFNTFPVNEYCPDKKCQPCLRDWILFQEKCYLFYSKDPPWKTWKESQEYCQKAAADLVVVDNLHEQEFISNHIKYYYDNCHGYWLGLYKTEDNNWVWVDGRNDTLGYWLKEDFGTTGPCALMIPKRNPPASCGPASCGMENKFICESDVLIRSY</sequence>
<dbReference type="PANTHER" id="PTHR46490">
    <property type="entry name" value="C-TYPE LECTIN DOMAIN FAMILY 12 MEMBER A-RELATED"/>
    <property type="match status" value="1"/>
</dbReference>
<proteinExistence type="predicted"/>
<comment type="caution">
    <text evidence="6">The sequence shown here is derived from an EMBL/GenBank/DDBJ whole genome shotgun (WGS) entry which is preliminary data.</text>
</comment>
<dbReference type="InterPro" id="IPR001304">
    <property type="entry name" value="C-type_lectin-like"/>
</dbReference>
<feature type="transmembrane region" description="Helical" evidence="4">
    <location>
        <begin position="52"/>
        <end position="74"/>
    </location>
</feature>
<dbReference type="EMBL" id="JBCEZU010000597">
    <property type="protein sequence ID" value="KAK9514231.1"/>
    <property type="molecule type" value="Genomic_DNA"/>
</dbReference>
<accession>A0AAW1DVE3</accession>
<evidence type="ECO:0000256" key="2">
    <source>
        <dbReference type="ARBA" id="ARBA00023157"/>
    </source>
</evidence>
<dbReference type="SMART" id="SM00034">
    <property type="entry name" value="CLECT"/>
    <property type="match status" value="1"/>
</dbReference>
<name>A0AAW1DVE3_ZOAVI</name>
<protein>
    <recommendedName>
        <fullName evidence="5">C-type lectin domain-containing protein</fullName>
    </recommendedName>
</protein>
<keyword evidence="4" id="KW-0472">Membrane</keyword>
<evidence type="ECO:0000256" key="1">
    <source>
        <dbReference type="ARBA" id="ARBA00022734"/>
    </source>
</evidence>
<keyword evidence="2" id="KW-1015">Disulfide bond</keyword>
<reference evidence="6 7" key="1">
    <citation type="journal article" date="2024" name="Genome Biol. Evol.">
        <title>Chromosome-level genome assembly of the viviparous eelpout Zoarces viviparus.</title>
        <authorList>
            <person name="Fuhrmann N."/>
            <person name="Brasseur M.V."/>
            <person name="Bakowski C.E."/>
            <person name="Podsiadlowski L."/>
            <person name="Prost S."/>
            <person name="Krehenwinkel H."/>
            <person name="Mayer C."/>
        </authorList>
    </citation>
    <scope>NUCLEOTIDE SEQUENCE [LARGE SCALE GENOMIC DNA]</scope>
    <source>
        <strain evidence="6">NO-MEL_2022_Ind0_liver</strain>
    </source>
</reference>
<evidence type="ECO:0000313" key="7">
    <source>
        <dbReference type="Proteomes" id="UP001488805"/>
    </source>
</evidence>
<evidence type="ECO:0000256" key="4">
    <source>
        <dbReference type="SAM" id="Phobius"/>
    </source>
</evidence>
<feature type="domain" description="C-type lectin" evidence="5">
    <location>
        <begin position="145"/>
        <end position="265"/>
    </location>
</feature>
<dbReference type="PROSITE" id="PS50041">
    <property type="entry name" value="C_TYPE_LECTIN_2"/>
    <property type="match status" value="1"/>
</dbReference>
<dbReference type="InterPro" id="IPR016187">
    <property type="entry name" value="CTDL_fold"/>
</dbReference>
<keyword evidence="7" id="KW-1185">Reference proteome</keyword>
<organism evidence="6 7">
    <name type="scientific">Zoarces viviparus</name>
    <name type="common">Viviparous eelpout</name>
    <name type="synonym">Blennius viviparus</name>
    <dbReference type="NCBI Taxonomy" id="48416"/>
    <lineage>
        <taxon>Eukaryota</taxon>
        <taxon>Metazoa</taxon>
        <taxon>Chordata</taxon>
        <taxon>Craniata</taxon>
        <taxon>Vertebrata</taxon>
        <taxon>Euteleostomi</taxon>
        <taxon>Actinopterygii</taxon>
        <taxon>Neopterygii</taxon>
        <taxon>Teleostei</taxon>
        <taxon>Neoteleostei</taxon>
        <taxon>Acanthomorphata</taxon>
        <taxon>Eupercaria</taxon>
        <taxon>Perciformes</taxon>
        <taxon>Cottioidei</taxon>
        <taxon>Zoarcales</taxon>
        <taxon>Zoarcidae</taxon>
        <taxon>Zoarcinae</taxon>
        <taxon>Zoarces</taxon>
    </lineage>
</organism>
<evidence type="ECO:0000313" key="6">
    <source>
        <dbReference type="EMBL" id="KAK9514231.1"/>
    </source>
</evidence>
<gene>
    <name evidence="6" type="ORF">VZT92_027712</name>
</gene>
<keyword evidence="4" id="KW-0812">Transmembrane</keyword>
<dbReference type="InterPro" id="IPR016186">
    <property type="entry name" value="C-type_lectin-like/link_sf"/>
</dbReference>